<dbReference type="NCBIfam" id="TIGR01727">
    <property type="entry name" value="oligo_HPY"/>
    <property type="match status" value="1"/>
</dbReference>
<dbReference type="PANTHER" id="PTHR43297">
    <property type="entry name" value="OLIGOPEPTIDE TRANSPORT ATP-BINDING PROTEIN APPD"/>
    <property type="match status" value="1"/>
</dbReference>
<dbReference type="InterPro" id="IPR013563">
    <property type="entry name" value="Oligopep_ABC_C"/>
</dbReference>
<dbReference type="PROSITE" id="PS50893">
    <property type="entry name" value="ABC_TRANSPORTER_2"/>
    <property type="match status" value="1"/>
</dbReference>
<evidence type="ECO:0000256" key="6">
    <source>
        <dbReference type="ARBA" id="ARBA00022840"/>
    </source>
</evidence>
<dbReference type="InterPro" id="IPR017871">
    <property type="entry name" value="ABC_transporter-like_CS"/>
</dbReference>
<dbReference type="SUPFAM" id="SSF52540">
    <property type="entry name" value="P-loop containing nucleoside triphosphate hydrolases"/>
    <property type="match status" value="1"/>
</dbReference>
<dbReference type="InterPro" id="IPR050388">
    <property type="entry name" value="ABC_Ni/Peptide_Import"/>
</dbReference>
<dbReference type="Pfam" id="PF00005">
    <property type="entry name" value="ABC_tran"/>
    <property type="match status" value="1"/>
</dbReference>
<dbReference type="Proteomes" id="UP001239257">
    <property type="component" value="Chromosome 1"/>
</dbReference>
<name>A0A9X4J2J2_9VIBR</name>
<dbReference type="FunFam" id="3.40.50.300:FF:000016">
    <property type="entry name" value="Oligopeptide ABC transporter ATP-binding component"/>
    <property type="match status" value="1"/>
</dbReference>
<organism evidence="10 13">
    <name type="scientific">Vibrio aestuarianus</name>
    <dbReference type="NCBI Taxonomy" id="28171"/>
    <lineage>
        <taxon>Bacteria</taxon>
        <taxon>Pseudomonadati</taxon>
        <taxon>Pseudomonadota</taxon>
        <taxon>Gammaproteobacteria</taxon>
        <taxon>Vibrionales</taxon>
        <taxon>Vibrionaceae</taxon>
        <taxon>Vibrio</taxon>
    </lineage>
</organism>
<evidence type="ECO:0000313" key="9">
    <source>
        <dbReference type="EMBL" id="MDE1345499.1"/>
    </source>
</evidence>
<dbReference type="Proteomes" id="UP001241226">
    <property type="component" value="Chromosome 1"/>
</dbReference>
<dbReference type="Proteomes" id="UP001140973">
    <property type="component" value="Unassembled WGS sequence"/>
</dbReference>
<evidence type="ECO:0000256" key="7">
    <source>
        <dbReference type="ARBA" id="ARBA00023136"/>
    </source>
</evidence>
<protein>
    <submittedName>
        <fullName evidence="10">ABC transporter ATP-binding protein</fullName>
    </submittedName>
</protein>
<evidence type="ECO:0000313" key="11">
    <source>
        <dbReference type="EMBL" id="WGK80482.1"/>
    </source>
</evidence>
<dbReference type="InterPro" id="IPR003593">
    <property type="entry name" value="AAA+_ATPase"/>
</dbReference>
<dbReference type="NCBIfam" id="NF007010">
    <property type="entry name" value="PRK09473.1"/>
    <property type="match status" value="1"/>
</dbReference>
<dbReference type="Pfam" id="PF08352">
    <property type="entry name" value="oligo_HPY"/>
    <property type="match status" value="1"/>
</dbReference>
<evidence type="ECO:0000256" key="2">
    <source>
        <dbReference type="ARBA" id="ARBA00005417"/>
    </source>
</evidence>
<evidence type="ECO:0000256" key="3">
    <source>
        <dbReference type="ARBA" id="ARBA00022448"/>
    </source>
</evidence>
<keyword evidence="3" id="KW-0813">Transport</keyword>
<feature type="domain" description="ABC transporter" evidence="8">
    <location>
        <begin position="6"/>
        <end position="253"/>
    </location>
</feature>
<evidence type="ECO:0000313" key="13">
    <source>
        <dbReference type="Proteomes" id="UP001140973"/>
    </source>
</evidence>
<dbReference type="SMART" id="SM00382">
    <property type="entry name" value="AAA"/>
    <property type="match status" value="1"/>
</dbReference>
<dbReference type="InterPro" id="IPR003439">
    <property type="entry name" value="ABC_transporter-like_ATP-bd"/>
</dbReference>
<dbReference type="EMBL" id="CP118709">
    <property type="protein sequence ID" value="WGK80482.1"/>
    <property type="molecule type" value="Genomic_DNA"/>
</dbReference>
<dbReference type="InterPro" id="IPR027417">
    <property type="entry name" value="P-loop_NTPase"/>
</dbReference>
<dbReference type="EMBL" id="JAKNAX010000006">
    <property type="protein sequence ID" value="MDE1345499.1"/>
    <property type="molecule type" value="Genomic_DNA"/>
</dbReference>
<dbReference type="Proteomes" id="UP001140978">
    <property type="component" value="Unassembled WGS sequence"/>
</dbReference>
<gene>
    <name evidence="10" type="ORF">L9W73_06120</name>
    <name evidence="9" type="ORF">L9X51_03460</name>
    <name evidence="11" type="ORF">PYE51_07265</name>
    <name evidence="12" type="ORF">PYE67_08290</name>
</gene>
<dbReference type="GO" id="GO:0016887">
    <property type="term" value="F:ATP hydrolysis activity"/>
    <property type="evidence" value="ECO:0007669"/>
    <property type="project" value="InterPro"/>
</dbReference>
<keyword evidence="4" id="KW-1003">Cell membrane</keyword>
<evidence type="ECO:0000313" key="12">
    <source>
        <dbReference type="EMBL" id="WGK84408.1"/>
    </source>
</evidence>
<dbReference type="Gene3D" id="3.40.50.300">
    <property type="entry name" value="P-loop containing nucleotide triphosphate hydrolases"/>
    <property type="match status" value="1"/>
</dbReference>
<evidence type="ECO:0000259" key="8">
    <source>
        <dbReference type="PROSITE" id="PS50893"/>
    </source>
</evidence>
<sequence>MSLLDVKDLRVEFTTQDGIVTAVNDLNFSLNQGETLGIVGESGSGKSQTVFAIMGLLAKNGIISGSAKFEGNEILNLPEKELNKVRAQQIAMIFQDPMTSLNPYMKVSDQLMEVLMLHKGMGKAEAFEESVRMLEAVKIPEARKRITMYPHEFSGGMRQRVMIAMALLCRPKLLIADEPTTALDVTVQAQIMDLLNELKSEFNTAIIMITHDLGVVAGSCDKVLVMYAGRTMEYGSVDEIFYNPSHPYAEGLLKAIPRLDTEGEILPTIPGNPPNLLRLPPGCPYQERCHRVTDRCKREAPVLLPFADGRQRACFSDWEAWTK</sequence>
<dbReference type="PANTHER" id="PTHR43297:SF7">
    <property type="entry name" value="D,D-DIPEPTIDE TRANSPORT ATP-BINDING PROTEIN DDPD-RELATED"/>
    <property type="match status" value="1"/>
</dbReference>
<evidence type="ECO:0000256" key="1">
    <source>
        <dbReference type="ARBA" id="ARBA00004417"/>
    </source>
</evidence>
<dbReference type="GeneID" id="79917062"/>
<evidence type="ECO:0000313" key="14">
    <source>
        <dbReference type="Proteomes" id="UP001241226"/>
    </source>
</evidence>
<evidence type="ECO:0000256" key="4">
    <source>
        <dbReference type="ARBA" id="ARBA00022475"/>
    </source>
</evidence>
<dbReference type="GO" id="GO:0055085">
    <property type="term" value="P:transmembrane transport"/>
    <property type="evidence" value="ECO:0007669"/>
    <property type="project" value="UniProtKB-ARBA"/>
</dbReference>
<keyword evidence="7" id="KW-0472">Membrane</keyword>
<comment type="subcellular location">
    <subcellularLocation>
        <location evidence="1">Cell inner membrane</location>
        <topology evidence="1">Peripheral membrane protein</topology>
    </subcellularLocation>
</comment>
<dbReference type="PROSITE" id="PS00211">
    <property type="entry name" value="ABC_TRANSPORTER_1"/>
    <property type="match status" value="1"/>
</dbReference>
<comment type="similarity">
    <text evidence="2">Belongs to the ABC transporter superfamily.</text>
</comment>
<reference evidence="10 14" key="1">
    <citation type="submission" date="2022-02" db="EMBL/GenBank/DDBJ databases">
        <title>Emergence and expansion in Europe of a Vibrio aestuarianus clonal complex pathogenic for oysters.</title>
        <authorList>
            <person name="Mesnil A."/>
            <person name="Travers M.-A."/>
        </authorList>
    </citation>
    <scope>NUCLEOTIDE SEQUENCE</scope>
    <source>
        <strain evidence="10">151-ITT-15-cp-1</strain>
        <strain evidence="9">19_064_15T1</strain>
        <strain evidence="12 14">U17</strain>
        <strain evidence="11">U29</strain>
    </source>
</reference>
<dbReference type="EMBL" id="CP118711">
    <property type="protein sequence ID" value="WGK84408.1"/>
    <property type="molecule type" value="Genomic_DNA"/>
</dbReference>
<dbReference type="GO" id="GO:0005524">
    <property type="term" value="F:ATP binding"/>
    <property type="evidence" value="ECO:0007669"/>
    <property type="project" value="UniProtKB-KW"/>
</dbReference>
<accession>A0A9X4J2J2</accession>
<proteinExistence type="inferred from homology"/>
<evidence type="ECO:0000256" key="5">
    <source>
        <dbReference type="ARBA" id="ARBA00022741"/>
    </source>
</evidence>
<dbReference type="EMBL" id="JAKNAP010000014">
    <property type="protein sequence ID" value="MDE1356884.1"/>
    <property type="molecule type" value="Genomic_DNA"/>
</dbReference>
<evidence type="ECO:0000313" key="10">
    <source>
        <dbReference type="EMBL" id="MDE1356884.1"/>
    </source>
</evidence>
<dbReference type="GO" id="GO:0005886">
    <property type="term" value="C:plasma membrane"/>
    <property type="evidence" value="ECO:0007669"/>
    <property type="project" value="UniProtKB-SubCell"/>
</dbReference>
<dbReference type="GO" id="GO:0015833">
    <property type="term" value="P:peptide transport"/>
    <property type="evidence" value="ECO:0007669"/>
    <property type="project" value="InterPro"/>
</dbReference>
<keyword evidence="6 10" id="KW-0067">ATP-binding</keyword>
<keyword evidence="5" id="KW-0547">Nucleotide-binding</keyword>
<dbReference type="CDD" id="cd03257">
    <property type="entry name" value="ABC_NikE_OppD_transporters"/>
    <property type="match status" value="1"/>
</dbReference>
<dbReference type="RefSeq" id="WP_053309274.1">
    <property type="nucleotide sequence ID" value="NZ_CALYLG010000364.1"/>
</dbReference>
<dbReference type="AlphaFoldDB" id="A0A9X4J2J2"/>